<evidence type="ECO:0000256" key="1">
    <source>
        <dbReference type="ARBA" id="ARBA00022490"/>
    </source>
</evidence>
<proteinExistence type="predicted"/>
<reference evidence="4 5" key="1">
    <citation type="journal article" date="2015" name="Stand. Genomic Sci.">
        <title>Genomic Encyclopedia of Bacterial and Archaeal Type Strains, Phase III: the genomes of soil and plant-associated and newly described type strains.</title>
        <authorList>
            <person name="Whitman W.B."/>
            <person name="Woyke T."/>
            <person name="Klenk H.P."/>
            <person name="Zhou Y."/>
            <person name="Lilburn T.G."/>
            <person name="Beck B.J."/>
            <person name="De Vos P."/>
            <person name="Vandamme P."/>
            <person name="Eisen J.A."/>
            <person name="Garrity G."/>
            <person name="Hugenholtz P."/>
            <person name="Kyrpides N.C."/>
        </authorList>
    </citation>
    <scope>NUCLEOTIDE SEQUENCE [LARGE SCALE GENOMIC DNA]</scope>
    <source>
        <strain evidence="4 5">CGMCC 1.6844</strain>
    </source>
</reference>
<dbReference type="EC" id="4.1.2.4" evidence="3"/>
<keyword evidence="1" id="KW-0963">Cytoplasm</keyword>
<comment type="caution">
    <text evidence="4">The sequence shown here is derived from an EMBL/GenBank/DDBJ whole genome shotgun (WGS) entry which is preliminary data.</text>
</comment>
<gene>
    <name evidence="4" type="ORF">IP97_00841</name>
</gene>
<dbReference type="SUPFAM" id="SSF51569">
    <property type="entry name" value="Aldolase"/>
    <property type="match status" value="1"/>
</dbReference>
<keyword evidence="5" id="KW-1185">Reference proteome</keyword>
<dbReference type="SMART" id="SM01133">
    <property type="entry name" value="DeoC"/>
    <property type="match status" value="1"/>
</dbReference>
<dbReference type="AlphaFoldDB" id="A0A562KLR4"/>
<protein>
    <recommendedName>
        <fullName evidence="3">Deoxyribose-phosphate aldolase</fullName>
        <ecNumber evidence="3">4.1.2.4</ecNumber>
    </recommendedName>
</protein>
<dbReference type="InterPro" id="IPR002915">
    <property type="entry name" value="DeoC/FbaB/LacD_aldolase"/>
</dbReference>
<dbReference type="PANTHER" id="PTHR10889">
    <property type="entry name" value="DEOXYRIBOSE-PHOSPHATE ALDOLASE"/>
    <property type="match status" value="1"/>
</dbReference>
<dbReference type="Pfam" id="PF01791">
    <property type="entry name" value="DeoC"/>
    <property type="match status" value="1"/>
</dbReference>
<name>A0A562KLR4_9FLAO</name>
<evidence type="ECO:0000256" key="2">
    <source>
        <dbReference type="ARBA" id="ARBA00023270"/>
    </source>
</evidence>
<dbReference type="GO" id="GO:0009264">
    <property type="term" value="P:deoxyribonucleotide catabolic process"/>
    <property type="evidence" value="ECO:0007669"/>
    <property type="project" value="UniProtKB-UniRule"/>
</dbReference>
<dbReference type="GO" id="GO:0016052">
    <property type="term" value="P:carbohydrate catabolic process"/>
    <property type="evidence" value="ECO:0007669"/>
    <property type="project" value="TreeGrafter"/>
</dbReference>
<dbReference type="GO" id="GO:0005737">
    <property type="term" value="C:cytoplasm"/>
    <property type="evidence" value="ECO:0007669"/>
    <property type="project" value="InterPro"/>
</dbReference>
<dbReference type="GO" id="GO:0004139">
    <property type="term" value="F:deoxyribose-phosphate aldolase activity"/>
    <property type="evidence" value="ECO:0007669"/>
    <property type="project" value="UniProtKB-UniRule"/>
</dbReference>
<dbReference type="InterPro" id="IPR011343">
    <property type="entry name" value="DeoC"/>
</dbReference>
<organism evidence="4 5">
    <name type="scientific">Flavobacterium cheniae</name>
    <dbReference type="NCBI Taxonomy" id="295428"/>
    <lineage>
        <taxon>Bacteria</taxon>
        <taxon>Pseudomonadati</taxon>
        <taxon>Bacteroidota</taxon>
        <taxon>Flavobacteriia</taxon>
        <taxon>Flavobacteriales</taxon>
        <taxon>Flavobacteriaceae</taxon>
        <taxon>Flavobacterium</taxon>
    </lineage>
</organism>
<evidence type="ECO:0000313" key="4">
    <source>
        <dbReference type="EMBL" id="TWH96304.1"/>
    </source>
</evidence>
<dbReference type="EMBL" id="VLKM01000003">
    <property type="protein sequence ID" value="TWH96304.1"/>
    <property type="molecule type" value="Genomic_DNA"/>
</dbReference>
<evidence type="ECO:0000256" key="3">
    <source>
        <dbReference type="NCBIfam" id="TIGR00126"/>
    </source>
</evidence>
<sequence>MGFFYFYTFIIQCKMNIKHYLDSTYLKTAAQANLSEKENTQVVVNCIQEAIDNDFKLIMIRPDKVALAKKMIQDAKSKVTIGTVIDFPLGNGTLEDKLVEAKQAIENGADDLDFVVDYEAFKRGEVDAVKEQVLQGTKLGLAHNKIVKWIIEVAALDNHQIVQLSTLIKNVVIANFAEKEYDKVFVKSSTGFYKTPEGVPNGATVATIKLMLENSFPLPVKAAGGVRTYEEAVEMVQLGIKRIGTSAAKAIATGEISNSDY</sequence>
<evidence type="ECO:0000313" key="5">
    <source>
        <dbReference type="Proteomes" id="UP000315312"/>
    </source>
</evidence>
<accession>A0A562KLR4</accession>
<dbReference type="Gene3D" id="3.20.20.70">
    <property type="entry name" value="Aldolase class I"/>
    <property type="match status" value="1"/>
</dbReference>
<dbReference type="PIRSF" id="PIRSF001357">
    <property type="entry name" value="DeoC"/>
    <property type="match status" value="1"/>
</dbReference>
<dbReference type="Proteomes" id="UP000315312">
    <property type="component" value="Unassembled WGS sequence"/>
</dbReference>
<dbReference type="PANTHER" id="PTHR10889:SF1">
    <property type="entry name" value="DEOXYRIBOSE-PHOSPHATE ALDOLASE"/>
    <property type="match status" value="1"/>
</dbReference>
<dbReference type="NCBIfam" id="TIGR00126">
    <property type="entry name" value="deoC"/>
    <property type="match status" value="1"/>
</dbReference>
<dbReference type="InterPro" id="IPR013785">
    <property type="entry name" value="Aldolase_TIM"/>
</dbReference>
<keyword evidence="2" id="KW-0704">Schiff base</keyword>